<evidence type="ECO:0000256" key="9">
    <source>
        <dbReference type="SAM" id="Phobius"/>
    </source>
</evidence>
<evidence type="ECO:0000313" key="12">
    <source>
        <dbReference type="EMBL" id="GBR53266.1"/>
    </source>
</evidence>
<gene>
    <name evidence="12" type="ORF">AA106555_1231</name>
</gene>
<feature type="transmembrane region" description="Helical" evidence="9">
    <location>
        <begin position="42"/>
        <end position="63"/>
    </location>
</feature>
<keyword evidence="5" id="KW-0862">Zinc</keyword>
<evidence type="ECO:0000256" key="2">
    <source>
        <dbReference type="ARBA" id="ARBA00008873"/>
    </source>
</evidence>
<evidence type="ECO:0000259" key="11">
    <source>
        <dbReference type="Pfam" id="PF16916"/>
    </source>
</evidence>
<feature type="domain" description="Cation efflux protein cytoplasmic" evidence="11">
    <location>
        <begin position="172"/>
        <end position="249"/>
    </location>
</feature>
<accession>A0ABQ0QQD5</accession>
<dbReference type="InterPro" id="IPR036837">
    <property type="entry name" value="Cation_efflux_CTD_sf"/>
</dbReference>
<proteinExistence type="inferred from homology"/>
<evidence type="ECO:0000256" key="3">
    <source>
        <dbReference type="ARBA" id="ARBA00022448"/>
    </source>
</evidence>
<comment type="caution">
    <text evidence="12">The sequence shown here is derived from an EMBL/GenBank/DDBJ whole genome shotgun (WGS) entry which is preliminary data.</text>
</comment>
<evidence type="ECO:0000256" key="5">
    <source>
        <dbReference type="ARBA" id="ARBA00022906"/>
    </source>
</evidence>
<dbReference type="InterPro" id="IPR058533">
    <property type="entry name" value="Cation_efflux_TM"/>
</dbReference>
<sequence length="265" mass="28459">MSLLADAGHNLSDVLGLASAWFAQILARRTPSSRFTYGMRRATILSALANAVFLLLVTGGIIWESVLRLVTPTAVAGNVVSWVALVGILINGGTALLFMRGAHDDLNMRGAFLHMASDAVMAFAVVLAGIAIAWTGQTIIDPVVSLLVSLFIIAGTWSLLKGSVTLSLDGVPDGIDIVQVEQTLRALPGIQDIHHLHVWPMSTTETALTVHILRDAENETVTNAQIIDAARAELRKRFRIGHPTFQIEDALTACASQHQNCQKPD</sequence>
<reference evidence="12 13" key="1">
    <citation type="submission" date="2013-04" db="EMBL/GenBank/DDBJ databases">
        <title>The genome sequencing project of 58 acetic acid bacteria.</title>
        <authorList>
            <person name="Okamoto-Kainuma A."/>
            <person name="Ishikawa M."/>
            <person name="Umino S."/>
            <person name="Koizumi Y."/>
            <person name="Shiwa Y."/>
            <person name="Yoshikawa H."/>
            <person name="Matsutani M."/>
            <person name="Matsushita K."/>
        </authorList>
    </citation>
    <scope>NUCLEOTIDE SEQUENCE [LARGE SCALE GENOMIC DNA]</scope>
    <source>
        <strain evidence="12 13">NBRC 106555</strain>
    </source>
</reference>
<dbReference type="SUPFAM" id="SSF161111">
    <property type="entry name" value="Cation efflux protein transmembrane domain-like"/>
    <property type="match status" value="1"/>
</dbReference>
<keyword evidence="7" id="KW-0406">Ion transport</keyword>
<dbReference type="Pfam" id="PF01545">
    <property type="entry name" value="Cation_efflux"/>
    <property type="match status" value="1"/>
</dbReference>
<evidence type="ECO:0000259" key="10">
    <source>
        <dbReference type="Pfam" id="PF01545"/>
    </source>
</evidence>
<comment type="similarity">
    <text evidence="2">Belongs to the cation diffusion facilitator (CDF) transporter (TC 2.A.4) family. SLC30A subfamily.</text>
</comment>
<comment type="subcellular location">
    <subcellularLocation>
        <location evidence="1">Membrane</location>
        <topology evidence="1">Multi-pass membrane protein</topology>
    </subcellularLocation>
</comment>
<evidence type="ECO:0000256" key="4">
    <source>
        <dbReference type="ARBA" id="ARBA00022692"/>
    </source>
</evidence>
<keyword evidence="4 9" id="KW-0812">Transmembrane</keyword>
<dbReference type="PANTHER" id="PTHR11562:SF17">
    <property type="entry name" value="RE54080P-RELATED"/>
    <property type="match status" value="1"/>
</dbReference>
<feature type="transmembrane region" description="Helical" evidence="9">
    <location>
        <begin position="111"/>
        <end position="133"/>
    </location>
</feature>
<dbReference type="SUPFAM" id="SSF160240">
    <property type="entry name" value="Cation efflux protein cytoplasmic domain-like"/>
    <property type="match status" value="1"/>
</dbReference>
<dbReference type="NCBIfam" id="TIGR01297">
    <property type="entry name" value="CDF"/>
    <property type="match status" value="1"/>
</dbReference>
<keyword evidence="5" id="KW-0864">Zinc transport</keyword>
<name>A0ABQ0QQD5_9PROT</name>
<dbReference type="InterPro" id="IPR050681">
    <property type="entry name" value="CDF/SLC30A"/>
</dbReference>
<dbReference type="InterPro" id="IPR027470">
    <property type="entry name" value="Cation_efflux_CTD"/>
</dbReference>
<dbReference type="Proteomes" id="UP001062632">
    <property type="component" value="Unassembled WGS sequence"/>
</dbReference>
<evidence type="ECO:0000313" key="13">
    <source>
        <dbReference type="Proteomes" id="UP001062632"/>
    </source>
</evidence>
<feature type="transmembrane region" description="Helical" evidence="9">
    <location>
        <begin position="139"/>
        <end position="160"/>
    </location>
</feature>
<evidence type="ECO:0000256" key="1">
    <source>
        <dbReference type="ARBA" id="ARBA00004141"/>
    </source>
</evidence>
<keyword evidence="13" id="KW-1185">Reference proteome</keyword>
<evidence type="ECO:0000256" key="7">
    <source>
        <dbReference type="ARBA" id="ARBA00023065"/>
    </source>
</evidence>
<protein>
    <submittedName>
        <fullName evidence="12">Cation efflux system protein</fullName>
    </submittedName>
</protein>
<keyword evidence="6 9" id="KW-1133">Transmembrane helix</keyword>
<organism evidence="12 13">
    <name type="scientific">Neokomagataea thailandica NBRC 106555</name>
    <dbReference type="NCBI Taxonomy" id="1223520"/>
    <lineage>
        <taxon>Bacteria</taxon>
        <taxon>Pseudomonadati</taxon>
        <taxon>Pseudomonadota</taxon>
        <taxon>Alphaproteobacteria</taxon>
        <taxon>Acetobacterales</taxon>
        <taxon>Acetobacteraceae</taxon>
        <taxon>Neokomagataea</taxon>
    </lineage>
</organism>
<dbReference type="EMBL" id="BAQC01000030">
    <property type="protein sequence ID" value="GBR53266.1"/>
    <property type="molecule type" value="Genomic_DNA"/>
</dbReference>
<evidence type="ECO:0000256" key="6">
    <source>
        <dbReference type="ARBA" id="ARBA00022989"/>
    </source>
</evidence>
<keyword evidence="3" id="KW-0813">Transport</keyword>
<keyword evidence="8 9" id="KW-0472">Membrane</keyword>
<dbReference type="InterPro" id="IPR002524">
    <property type="entry name" value="Cation_efflux"/>
</dbReference>
<dbReference type="PANTHER" id="PTHR11562">
    <property type="entry name" value="CATION EFFLUX PROTEIN/ ZINC TRANSPORTER"/>
    <property type="match status" value="1"/>
</dbReference>
<dbReference type="Gene3D" id="1.20.1510.10">
    <property type="entry name" value="Cation efflux protein transmembrane domain"/>
    <property type="match status" value="1"/>
</dbReference>
<feature type="transmembrane region" description="Helical" evidence="9">
    <location>
        <begin position="75"/>
        <end position="99"/>
    </location>
</feature>
<feature type="domain" description="Cation efflux protein transmembrane" evidence="10">
    <location>
        <begin position="1"/>
        <end position="164"/>
    </location>
</feature>
<evidence type="ECO:0000256" key="8">
    <source>
        <dbReference type="ARBA" id="ARBA00023136"/>
    </source>
</evidence>
<dbReference type="InterPro" id="IPR027469">
    <property type="entry name" value="Cation_efflux_TMD_sf"/>
</dbReference>
<dbReference type="Pfam" id="PF16916">
    <property type="entry name" value="ZT_dimer"/>
    <property type="match status" value="1"/>
</dbReference>